<accession>A0A0L6UPB2</accession>
<evidence type="ECO:0000313" key="2">
    <source>
        <dbReference type="Proteomes" id="UP000037035"/>
    </source>
</evidence>
<sequence>MSYDQNTCSLLPILTKSNFKDWKGEIYAYFQEKTISQYLLSDKASTATAKQKETWTEKKISATGIVCQYMGPDNCLLCDHYEAKTIQNQSKVYQNFLRIPFKSSLSRFLISCKIGISNMQANHLAEIIIMSKILSSYLTTKDLIFQKKTTHPKKETTVKSQTAFCENGVHNPKTRHSKEKCYQLCPQLEPDSYKQMRKAKAAISTTEDSNP</sequence>
<keyword evidence="2" id="KW-1185">Reference proteome</keyword>
<comment type="caution">
    <text evidence="1">The sequence shown here is derived from an EMBL/GenBank/DDBJ whole genome shotgun (WGS) entry which is preliminary data.</text>
</comment>
<name>A0A0L6UPB2_9BASI</name>
<protein>
    <submittedName>
        <fullName evidence="1">Uncharacterized protein</fullName>
    </submittedName>
</protein>
<organism evidence="1 2">
    <name type="scientific">Puccinia sorghi</name>
    <dbReference type="NCBI Taxonomy" id="27349"/>
    <lineage>
        <taxon>Eukaryota</taxon>
        <taxon>Fungi</taxon>
        <taxon>Dikarya</taxon>
        <taxon>Basidiomycota</taxon>
        <taxon>Pucciniomycotina</taxon>
        <taxon>Pucciniomycetes</taxon>
        <taxon>Pucciniales</taxon>
        <taxon>Pucciniaceae</taxon>
        <taxon>Puccinia</taxon>
    </lineage>
</organism>
<reference evidence="1 2" key="1">
    <citation type="submission" date="2015-08" db="EMBL/GenBank/DDBJ databases">
        <title>Next Generation Sequencing and Analysis of the Genome of Puccinia sorghi L Schw, the Causal Agent of Maize Common Rust.</title>
        <authorList>
            <person name="Rochi L."/>
            <person name="Burguener G."/>
            <person name="Darino M."/>
            <person name="Turjanski A."/>
            <person name="Kreff E."/>
            <person name="Dieguez M.J."/>
            <person name="Sacco F."/>
        </authorList>
    </citation>
    <scope>NUCLEOTIDE SEQUENCE [LARGE SCALE GENOMIC DNA]</scope>
    <source>
        <strain evidence="1 2">RO10H11247</strain>
    </source>
</reference>
<dbReference type="OrthoDB" id="2504515at2759"/>
<dbReference type="Proteomes" id="UP000037035">
    <property type="component" value="Unassembled WGS sequence"/>
</dbReference>
<dbReference type="AlphaFoldDB" id="A0A0L6UPB2"/>
<dbReference type="EMBL" id="LAVV01009723">
    <property type="protein sequence ID" value="KNZ50102.1"/>
    <property type="molecule type" value="Genomic_DNA"/>
</dbReference>
<gene>
    <name evidence="1" type="ORF">VP01_459g2</name>
</gene>
<evidence type="ECO:0000313" key="1">
    <source>
        <dbReference type="EMBL" id="KNZ50102.1"/>
    </source>
</evidence>
<dbReference type="VEuPathDB" id="FungiDB:VP01_459g2"/>
<proteinExistence type="predicted"/>